<evidence type="ECO:0000313" key="3">
    <source>
        <dbReference type="EMBL" id="MEV5247084.1"/>
    </source>
</evidence>
<feature type="domain" description="DUF1707" evidence="2">
    <location>
        <begin position="10"/>
        <end position="62"/>
    </location>
</feature>
<reference evidence="3 4" key="1">
    <citation type="submission" date="2024-06" db="EMBL/GenBank/DDBJ databases">
        <title>The Natural Products Discovery Center: Release of the First 8490 Sequenced Strains for Exploring Actinobacteria Biosynthetic Diversity.</title>
        <authorList>
            <person name="Kalkreuter E."/>
            <person name="Kautsar S.A."/>
            <person name="Yang D."/>
            <person name="Bader C.D."/>
            <person name="Teijaro C.N."/>
            <person name="Fluegel L."/>
            <person name="Davis C.M."/>
            <person name="Simpson J.R."/>
            <person name="Lauterbach L."/>
            <person name="Steele A.D."/>
            <person name="Gui C."/>
            <person name="Meng S."/>
            <person name="Li G."/>
            <person name="Viehrig K."/>
            <person name="Ye F."/>
            <person name="Su P."/>
            <person name="Kiefer A.F."/>
            <person name="Nichols A."/>
            <person name="Cepeda A.J."/>
            <person name="Yan W."/>
            <person name="Fan B."/>
            <person name="Jiang Y."/>
            <person name="Adhikari A."/>
            <person name="Zheng C.-J."/>
            <person name="Schuster L."/>
            <person name="Cowan T.M."/>
            <person name="Smanski M.J."/>
            <person name="Chevrette M.G."/>
            <person name="De Carvalho L.P.S."/>
            <person name="Shen B."/>
        </authorList>
    </citation>
    <scope>NUCLEOTIDE SEQUENCE [LARGE SCALE GENOMIC DNA]</scope>
    <source>
        <strain evidence="3 4">NPDC052768</strain>
    </source>
</reference>
<organism evidence="3 4">
    <name type="scientific">Streptomyces werraensis</name>
    <dbReference type="NCBI Taxonomy" id="68284"/>
    <lineage>
        <taxon>Bacteria</taxon>
        <taxon>Bacillati</taxon>
        <taxon>Actinomycetota</taxon>
        <taxon>Actinomycetes</taxon>
        <taxon>Kitasatosporales</taxon>
        <taxon>Streptomycetaceae</taxon>
        <taxon>Streptomyces</taxon>
    </lineage>
</organism>
<protein>
    <submittedName>
        <fullName evidence="3">DUF1707 domain-containing protein</fullName>
    </submittedName>
</protein>
<dbReference type="Pfam" id="PF08044">
    <property type="entry name" value="DUF1707"/>
    <property type="match status" value="1"/>
</dbReference>
<accession>A0ABV3JG05</accession>
<name>A0ABV3JG05_9ACTN</name>
<dbReference type="InterPro" id="IPR012551">
    <property type="entry name" value="DUF1707_SHOCT-like"/>
</dbReference>
<evidence type="ECO:0000313" key="4">
    <source>
        <dbReference type="Proteomes" id="UP001552527"/>
    </source>
</evidence>
<keyword evidence="4" id="KW-1185">Reference proteome</keyword>
<dbReference type="EMBL" id="JBFATE010000007">
    <property type="protein sequence ID" value="MEV5247084.1"/>
    <property type="molecule type" value="Genomic_DNA"/>
</dbReference>
<dbReference type="RefSeq" id="WP_190000825.1">
    <property type="nucleotide sequence ID" value="NZ_JBEXRD010000005.1"/>
</dbReference>
<sequence>MTDDAPAPDLRASDADRERVAEVLRDALAEGRLDMEEFEERLDATYQARTYGELAPLTRDLPASGTAVAPSVSLTKDPATGGGWADRIVGGDESGTSTWAVAVMSGFQRKGRWTAPRRFNCFAFWGGGEIDLREANFADREVVVNAVAIMGGVDVIVPPGVEVVVRGVGIMGGFDHREEGVPPEPGAPRVIVTGLAFWGGVGVQRKLPRAERQRLREERRREKQALKEERRREHLERAERQRREHLDSAERHIRELEESRRPHDPLNLHGPHQERERRPGER</sequence>
<dbReference type="Proteomes" id="UP001552527">
    <property type="component" value="Unassembled WGS sequence"/>
</dbReference>
<dbReference type="PANTHER" id="PTHR40763">
    <property type="entry name" value="MEMBRANE PROTEIN-RELATED"/>
    <property type="match status" value="1"/>
</dbReference>
<feature type="region of interest" description="Disordered" evidence="1">
    <location>
        <begin position="209"/>
        <end position="282"/>
    </location>
</feature>
<comment type="caution">
    <text evidence="3">The sequence shown here is derived from an EMBL/GenBank/DDBJ whole genome shotgun (WGS) entry which is preliminary data.</text>
</comment>
<dbReference type="PANTHER" id="PTHR40763:SF4">
    <property type="entry name" value="DUF1707 DOMAIN-CONTAINING PROTEIN"/>
    <property type="match status" value="1"/>
</dbReference>
<proteinExistence type="predicted"/>
<evidence type="ECO:0000256" key="1">
    <source>
        <dbReference type="SAM" id="MobiDB-lite"/>
    </source>
</evidence>
<gene>
    <name evidence="3" type="ORF">AB0K95_17685</name>
</gene>
<evidence type="ECO:0000259" key="2">
    <source>
        <dbReference type="Pfam" id="PF08044"/>
    </source>
</evidence>